<protein>
    <submittedName>
        <fullName evidence="2">Uncharacterized protein</fullName>
    </submittedName>
</protein>
<dbReference type="AlphaFoldDB" id="A0A4U8T0M7"/>
<keyword evidence="1" id="KW-1133">Transmembrane helix</keyword>
<feature type="transmembrane region" description="Helical" evidence="1">
    <location>
        <begin position="58"/>
        <end position="80"/>
    </location>
</feature>
<sequence>MVENKNIESNKPNSKDKDKIVFEVKHNVFILDTFYQFFMFLVGLALLSILFINPPDIFMFFFFFSLVFFLTLNFFTFLFYRRKNKIYITNQGVGFERRNWFRMQKKFFKFGEVGMVVFPFGATYQNAEIFILYPFKSKKPRRTGFLPKEYQRITIQGINYNYKEILTFIRQKTKEALESQGITISDAELKDKIKDLGYKDI</sequence>
<reference evidence="2 3" key="1">
    <citation type="journal article" date="2014" name="Genome Announc.">
        <title>Draft genome sequences of eight enterohepatic helicobacter species isolated from both laboratory and wild rodents.</title>
        <authorList>
            <person name="Sheh A."/>
            <person name="Shen Z."/>
            <person name="Fox J.G."/>
        </authorList>
    </citation>
    <scope>NUCLEOTIDE SEQUENCE [LARGE SCALE GENOMIC DNA]</scope>
    <source>
        <strain evidence="2 3">ATCC 49310</strain>
    </source>
</reference>
<organism evidence="2 3">
    <name type="scientific">Helicobacter trogontum</name>
    <dbReference type="NCBI Taxonomy" id="50960"/>
    <lineage>
        <taxon>Bacteria</taxon>
        <taxon>Pseudomonadati</taxon>
        <taxon>Campylobacterota</taxon>
        <taxon>Epsilonproteobacteria</taxon>
        <taxon>Campylobacterales</taxon>
        <taxon>Helicobacteraceae</taxon>
        <taxon>Helicobacter</taxon>
    </lineage>
</organism>
<comment type="caution">
    <text evidence="2">The sequence shown here is derived from an EMBL/GenBank/DDBJ whole genome shotgun (WGS) entry which is preliminary data.</text>
</comment>
<dbReference type="RefSeq" id="WP_138120948.1">
    <property type="nucleotide sequence ID" value="NZ_JRPK02000096.1"/>
</dbReference>
<feature type="transmembrane region" description="Helical" evidence="1">
    <location>
        <begin position="34"/>
        <end position="52"/>
    </location>
</feature>
<evidence type="ECO:0000313" key="3">
    <source>
        <dbReference type="Proteomes" id="UP000029861"/>
    </source>
</evidence>
<proteinExistence type="predicted"/>
<keyword evidence="1" id="KW-0812">Transmembrane</keyword>
<evidence type="ECO:0000256" key="1">
    <source>
        <dbReference type="SAM" id="Phobius"/>
    </source>
</evidence>
<evidence type="ECO:0000313" key="2">
    <source>
        <dbReference type="EMBL" id="TLD92911.1"/>
    </source>
</evidence>
<dbReference type="EMBL" id="JRPK02000096">
    <property type="protein sequence ID" value="TLD92911.1"/>
    <property type="molecule type" value="Genomic_DNA"/>
</dbReference>
<dbReference type="Proteomes" id="UP000029861">
    <property type="component" value="Unassembled WGS sequence"/>
</dbReference>
<gene>
    <name evidence="2" type="ORF">LS80_010850</name>
</gene>
<accession>A0A4U8T0M7</accession>
<keyword evidence="1" id="KW-0472">Membrane</keyword>
<name>A0A4U8T0M7_9HELI</name>